<comment type="caution">
    <text evidence="2">The sequence shown here is derived from an EMBL/GenBank/DDBJ whole genome shotgun (WGS) entry which is preliminary data.</text>
</comment>
<feature type="compositionally biased region" description="Low complexity" evidence="1">
    <location>
        <begin position="31"/>
        <end position="41"/>
    </location>
</feature>
<dbReference type="GeneID" id="73045867"/>
<reference evidence="2 3" key="1">
    <citation type="journal article" date="2019" name="Int. J. Syst. Evol. Microbiol.">
        <title>The Global Catalogue of Microorganisms (GCM) 10K type strain sequencing project: providing services to taxonomists for standard genome sequencing and annotation.</title>
        <authorList>
            <consortium name="The Broad Institute Genomics Platform"/>
            <consortium name="The Broad Institute Genome Sequencing Center for Infectious Disease"/>
            <person name="Wu L."/>
            <person name="Ma J."/>
        </authorList>
    </citation>
    <scope>NUCLEOTIDE SEQUENCE [LARGE SCALE GENOMIC DNA]</scope>
    <source>
        <strain evidence="2 3">XZYJ18</strain>
    </source>
</reference>
<dbReference type="AlphaFoldDB" id="A0ABD5PXA4"/>
<evidence type="ECO:0000313" key="3">
    <source>
        <dbReference type="Proteomes" id="UP001595945"/>
    </source>
</evidence>
<feature type="compositionally biased region" description="Low complexity" evidence="1">
    <location>
        <begin position="11"/>
        <end position="21"/>
    </location>
</feature>
<evidence type="ECO:0000313" key="2">
    <source>
        <dbReference type="EMBL" id="MFC4823089.1"/>
    </source>
</evidence>
<dbReference type="PROSITE" id="PS51257">
    <property type="entry name" value="PROKAR_LIPOPROTEIN"/>
    <property type="match status" value="1"/>
</dbReference>
<proteinExistence type="predicted"/>
<feature type="compositionally biased region" description="Basic and acidic residues" evidence="1">
    <location>
        <begin position="42"/>
        <end position="52"/>
    </location>
</feature>
<organism evidence="2 3">
    <name type="scientific">Halorussus aquaticus</name>
    <dbReference type="NCBI Taxonomy" id="2953748"/>
    <lineage>
        <taxon>Archaea</taxon>
        <taxon>Methanobacteriati</taxon>
        <taxon>Methanobacteriota</taxon>
        <taxon>Stenosarchaea group</taxon>
        <taxon>Halobacteria</taxon>
        <taxon>Halobacteriales</taxon>
        <taxon>Haladaptataceae</taxon>
        <taxon>Halorussus</taxon>
    </lineage>
</organism>
<dbReference type="EMBL" id="JBHSHT010000001">
    <property type="protein sequence ID" value="MFC4823089.1"/>
    <property type="molecule type" value="Genomic_DNA"/>
</dbReference>
<evidence type="ECO:0000256" key="1">
    <source>
        <dbReference type="SAM" id="MobiDB-lite"/>
    </source>
</evidence>
<sequence length="331" mass="36234">MNRRQVLALLGSAAAGGCLDGSESDPATTGRNTSSVATTRRTTSEPETRTETPDPPELGVRNPEGCPPFDSDVKRVVCASAVGDDAPMTLGPAGQSGSLPRTEFSFTLTNGTETAFTANFYSWEVWKRDDGEWFRIAPRSWPQPAMVMRPGGAHTWHLTVDNTDLDRPIPHSGGTEEVTVTGLGPGTYAFGTDGWFRGQSYENATGFAARFELTGEPLELAPTGIDRTERDGDTVVLHDDPEKNEDRAAYVVTRVENAPEESRRLLTEQVIRRTPLRNALAHFESGVRTVRLEAGTTAFPAFYIGEARYVEYEGQTYRIETERVGTETTHS</sequence>
<dbReference type="Proteomes" id="UP001595945">
    <property type="component" value="Unassembled WGS sequence"/>
</dbReference>
<gene>
    <name evidence="2" type="ORF">ACFO9K_02315</name>
</gene>
<protein>
    <submittedName>
        <fullName evidence="2">Uncharacterized protein</fullName>
    </submittedName>
</protein>
<name>A0ABD5PXA4_9EURY</name>
<dbReference type="RefSeq" id="WP_254267415.1">
    <property type="nucleotide sequence ID" value="NZ_CP100400.1"/>
</dbReference>
<keyword evidence="3" id="KW-1185">Reference proteome</keyword>
<feature type="region of interest" description="Disordered" evidence="1">
    <location>
        <begin position="11"/>
        <end position="67"/>
    </location>
</feature>
<accession>A0ABD5PXA4</accession>